<feature type="signal peptide" evidence="3">
    <location>
        <begin position="1"/>
        <end position="20"/>
    </location>
</feature>
<proteinExistence type="predicted"/>
<dbReference type="RefSeq" id="XP_036629521.1">
    <property type="nucleotide sequence ID" value="XM_036778093.1"/>
</dbReference>
<dbReference type="EMBL" id="JACETU010000006">
    <property type="protein sequence ID" value="KAF7426217.1"/>
    <property type="molecule type" value="Genomic_DNA"/>
</dbReference>
<keyword evidence="3" id="KW-0732">Signal</keyword>
<dbReference type="Proteomes" id="UP000623687">
    <property type="component" value="Unassembled WGS sequence"/>
</dbReference>
<feature type="chain" id="PRO_5034817868" evidence="3">
    <location>
        <begin position="21"/>
        <end position="365"/>
    </location>
</feature>
<protein>
    <submittedName>
        <fullName evidence="4">Uncharacterized protein</fullName>
    </submittedName>
</protein>
<dbReference type="VEuPathDB" id="FungiDB:PC9H_008584"/>
<reference evidence="4" key="1">
    <citation type="submission" date="2019-07" db="EMBL/GenBank/DDBJ databases">
        <authorList>
            <person name="Palmer J.M."/>
        </authorList>
    </citation>
    <scope>NUCLEOTIDE SEQUENCE</scope>
    <source>
        <strain evidence="4">PC9</strain>
    </source>
</reference>
<keyword evidence="5" id="KW-1185">Reference proteome</keyword>
<keyword evidence="2" id="KW-1133">Transmembrane helix</keyword>
<evidence type="ECO:0000256" key="1">
    <source>
        <dbReference type="SAM" id="MobiDB-lite"/>
    </source>
</evidence>
<accession>A0A8H6ZRD7</accession>
<dbReference type="AlphaFoldDB" id="A0A8H6ZRD7"/>
<organism evidence="4 5">
    <name type="scientific">Pleurotus ostreatus</name>
    <name type="common">Oyster mushroom</name>
    <name type="synonym">White-rot fungus</name>
    <dbReference type="NCBI Taxonomy" id="5322"/>
    <lineage>
        <taxon>Eukaryota</taxon>
        <taxon>Fungi</taxon>
        <taxon>Dikarya</taxon>
        <taxon>Basidiomycota</taxon>
        <taxon>Agaricomycotina</taxon>
        <taxon>Agaricomycetes</taxon>
        <taxon>Agaricomycetidae</taxon>
        <taxon>Agaricales</taxon>
        <taxon>Pleurotineae</taxon>
        <taxon>Pleurotaceae</taxon>
        <taxon>Pleurotus</taxon>
    </lineage>
</organism>
<evidence type="ECO:0000256" key="3">
    <source>
        <dbReference type="SAM" id="SignalP"/>
    </source>
</evidence>
<sequence length="365" mass="38265">MFPTVSLISVSVALASVVWAQTFPATPLASKSFPWPTGVPYQADTENLVRGRQTGYNICNSTTQNQDSLCQTSFINSIDDFCIWGPKDPNSVVGDTEGEAVAWCSKPGHGGRLIPEGTLKGLQWTRTPDYVQIVGHIDQTRINMAAGDFGGEMDPHGADLRGNPIGGLVYSNGWSGNNDSYTQVIEWHNFVGNNFFCFKACDPSKTNAAAFCEHTLDRIGCAYNAPNNAQEGVFEACQGENQDFPGVYTVNGVATTYRQPPESLGAITTMPYTARVPASSNCVTYSSAEIFAALASVSPDASVTPSSSSGTASTSQPTSSAPSSRAGTSSGTAAGAIETGNGADIVVMSGIVTTLGVVFSALFLS</sequence>
<feature type="region of interest" description="Disordered" evidence="1">
    <location>
        <begin position="303"/>
        <end position="335"/>
    </location>
</feature>
<keyword evidence="2" id="KW-0812">Transmembrane</keyword>
<evidence type="ECO:0000256" key="2">
    <source>
        <dbReference type="SAM" id="Phobius"/>
    </source>
</evidence>
<name>A0A8H6ZRD7_PLEOS</name>
<evidence type="ECO:0000313" key="5">
    <source>
        <dbReference type="Proteomes" id="UP000623687"/>
    </source>
</evidence>
<feature type="transmembrane region" description="Helical" evidence="2">
    <location>
        <begin position="345"/>
        <end position="364"/>
    </location>
</feature>
<dbReference type="GeneID" id="59378402"/>
<dbReference type="OrthoDB" id="2564904at2759"/>
<keyword evidence="2" id="KW-0472">Membrane</keyword>
<evidence type="ECO:0000313" key="4">
    <source>
        <dbReference type="EMBL" id="KAF7426217.1"/>
    </source>
</evidence>
<gene>
    <name evidence="4" type="ORF">PC9H_008584</name>
</gene>
<comment type="caution">
    <text evidence="4">The sequence shown here is derived from an EMBL/GenBank/DDBJ whole genome shotgun (WGS) entry which is preliminary data.</text>
</comment>